<comment type="caution">
    <text evidence="3">The sequence shown here is derived from an EMBL/GenBank/DDBJ whole genome shotgun (WGS) entry which is preliminary data.</text>
</comment>
<evidence type="ECO:0000313" key="3">
    <source>
        <dbReference type="EMBL" id="MEX8194156.1"/>
    </source>
</evidence>
<dbReference type="EC" id="4.3.2.7" evidence="1"/>
<keyword evidence="2" id="KW-0456">Lyase</keyword>
<dbReference type="CDD" id="cd06661">
    <property type="entry name" value="GGCT_like"/>
    <property type="match status" value="1"/>
</dbReference>
<sequence>MSTLLSLNAQSRDADHMLEQALQQWGGERDLWIFGYGSLIWRPDFDFSERCSAHVHGWHRALKMWSTINRGTPQCPGLVFGMLSGGSCQGMVFRIPRDYGEAVMRKLWLREMPNAVYDPRWLPCKTLQGPVQALAFTLSRQSPHHTGELEPDEYRRIFSQARGIYGTTLDYAQATFDELQRLGIADKALQRLLSYADCDRSVESVAI</sequence>
<dbReference type="InterPro" id="IPR036568">
    <property type="entry name" value="GGCT-like_sf"/>
</dbReference>
<dbReference type="SUPFAM" id="SSF110857">
    <property type="entry name" value="Gamma-glutamyl cyclotransferase-like"/>
    <property type="match status" value="1"/>
</dbReference>
<evidence type="ECO:0000256" key="2">
    <source>
        <dbReference type="ARBA" id="ARBA00023239"/>
    </source>
</evidence>
<dbReference type="Pfam" id="PF04752">
    <property type="entry name" value="ChaC"/>
    <property type="match status" value="1"/>
</dbReference>
<dbReference type="EMBL" id="JBFYGN010000018">
    <property type="protein sequence ID" value="MEX8194156.1"/>
    <property type="molecule type" value="Genomic_DNA"/>
</dbReference>
<dbReference type="Proteomes" id="UP001561046">
    <property type="component" value="Unassembled WGS sequence"/>
</dbReference>
<proteinExistence type="predicted"/>
<reference evidence="3 4" key="1">
    <citation type="journal article" date="2013" name="Int. J. Syst. Evol. Microbiol.">
        <title>Comamonas guangdongensis sp. nov., isolated from subterranean forest sediment, and emended description of the genus Comamonas.</title>
        <authorList>
            <person name="Zhang J."/>
            <person name="Wang Y."/>
            <person name="Zhou S."/>
            <person name="Wu C."/>
            <person name="He J."/>
            <person name="Li F."/>
        </authorList>
    </citation>
    <scope>NUCLEOTIDE SEQUENCE [LARGE SCALE GENOMIC DNA]</scope>
    <source>
        <strain evidence="3 4">CCTCC AB2011133</strain>
    </source>
</reference>
<dbReference type="PANTHER" id="PTHR12192">
    <property type="entry name" value="CATION TRANSPORT PROTEIN CHAC-RELATED"/>
    <property type="match status" value="1"/>
</dbReference>
<dbReference type="InterPro" id="IPR013024">
    <property type="entry name" value="GGCT-like"/>
</dbReference>
<evidence type="ECO:0000313" key="4">
    <source>
        <dbReference type="Proteomes" id="UP001561046"/>
    </source>
</evidence>
<protein>
    <recommendedName>
        <fullName evidence="1">glutathione-specific gamma-glutamylcyclotransferase</fullName>
        <ecNumber evidence="1">4.3.2.7</ecNumber>
    </recommendedName>
</protein>
<dbReference type="RefSeq" id="WP_369339339.1">
    <property type="nucleotide sequence ID" value="NZ_JBFYGN010000018.1"/>
</dbReference>
<dbReference type="PANTHER" id="PTHR12192:SF2">
    <property type="entry name" value="GLUTATHIONE-SPECIFIC GAMMA-GLUTAMYLCYCLOTRANSFERASE 2"/>
    <property type="match status" value="1"/>
</dbReference>
<keyword evidence="4" id="KW-1185">Reference proteome</keyword>
<evidence type="ECO:0000256" key="1">
    <source>
        <dbReference type="ARBA" id="ARBA00012344"/>
    </source>
</evidence>
<organism evidence="3 4">
    <name type="scientific">Comamonas guangdongensis</name>
    <dbReference type="NCBI Taxonomy" id="510515"/>
    <lineage>
        <taxon>Bacteria</taxon>
        <taxon>Pseudomonadati</taxon>
        <taxon>Pseudomonadota</taxon>
        <taxon>Betaproteobacteria</taxon>
        <taxon>Burkholderiales</taxon>
        <taxon>Comamonadaceae</taxon>
        <taxon>Comamonas</taxon>
    </lineage>
</organism>
<dbReference type="Gene3D" id="3.10.490.10">
    <property type="entry name" value="Gamma-glutamyl cyclotransferase-like"/>
    <property type="match status" value="1"/>
</dbReference>
<accession>A0ABV3ZXY2</accession>
<dbReference type="InterPro" id="IPR006840">
    <property type="entry name" value="ChaC"/>
</dbReference>
<name>A0ABV3ZXY2_9BURK</name>
<gene>
    <name evidence="3" type="ORF">AB6724_15045</name>
</gene>